<feature type="compositionally biased region" description="Basic residues" evidence="1">
    <location>
        <begin position="109"/>
        <end position="126"/>
    </location>
</feature>
<evidence type="ECO:0000313" key="4">
    <source>
        <dbReference type="Proteomes" id="UP000811609"/>
    </source>
</evidence>
<proteinExistence type="predicted"/>
<sequence>METMASYKLNKDLKQLACMEKLKNIVTITLAVLFAASIMVFLPKSECRVRQPPPLIPGPLCASQFSLANYACSLVPPASEPSPPSLHNGLDEDQEEDDADDDEEEEHHHNHNHQHRHRGHRHKDKHHLPRNIDNCCRWISQIDSSCVCELLFYLPGFATFLMRPLHDFTVQITDSCNVTYSCGGVVRA</sequence>
<dbReference type="PANTHER" id="PTHR34377:SF3">
    <property type="entry name" value="TETRATRICOPEPTIDE REPEAT (TPR)-LIKE SUPERFAMILY PROTEIN"/>
    <property type="match status" value="1"/>
</dbReference>
<feature type="transmembrane region" description="Helical" evidence="2">
    <location>
        <begin position="21"/>
        <end position="42"/>
    </location>
</feature>
<keyword evidence="2" id="KW-1133">Transmembrane helix</keyword>
<keyword evidence="2" id="KW-0812">Transmembrane</keyword>
<organism evidence="3 4">
    <name type="scientific">Carya illinoinensis</name>
    <name type="common">Pecan</name>
    <dbReference type="NCBI Taxonomy" id="32201"/>
    <lineage>
        <taxon>Eukaryota</taxon>
        <taxon>Viridiplantae</taxon>
        <taxon>Streptophyta</taxon>
        <taxon>Embryophyta</taxon>
        <taxon>Tracheophyta</taxon>
        <taxon>Spermatophyta</taxon>
        <taxon>Magnoliopsida</taxon>
        <taxon>eudicotyledons</taxon>
        <taxon>Gunneridae</taxon>
        <taxon>Pentapetalae</taxon>
        <taxon>rosids</taxon>
        <taxon>fabids</taxon>
        <taxon>Fagales</taxon>
        <taxon>Juglandaceae</taxon>
        <taxon>Carya</taxon>
    </lineage>
</organism>
<keyword evidence="2" id="KW-0472">Membrane</keyword>
<dbReference type="PANTHER" id="PTHR34377">
    <property type="entry name" value="TETRATRICOPEPTIDE REPEAT (TPR)-LIKE SUPERFAMILY PROTEIN"/>
    <property type="match status" value="1"/>
</dbReference>
<feature type="compositionally biased region" description="Acidic residues" evidence="1">
    <location>
        <begin position="91"/>
        <end position="105"/>
    </location>
</feature>
<accession>A0A8T1PQA4</accession>
<protein>
    <submittedName>
        <fullName evidence="3">Uncharacterized protein</fullName>
    </submittedName>
</protein>
<dbReference type="EMBL" id="CM031816">
    <property type="protein sequence ID" value="KAG6645175.1"/>
    <property type="molecule type" value="Genomic_DNA"/>
</dbReference>
<comment type="caution">
    <text evidence="3">The sequence shown here is derived from an EMBL/GenBank/DDBJ whole genome shotgun (WGS) entry which is preliminary data.</text>
</comment>
<evidence type="ECO:0000256" key="1">
    <source>
        <dbReference type="SAM" id="MobiDB-lite"/>
    </source>
</evidence>
<feature type="region of interest" description="Disordered" evidence="1">
    <location>
        <begin position="77"/>
        <end position="126"/>
    </location>
</feature>
<dbReference type="AlphaFoldDB" id="A0A8T1PQA4"/>
<gene>
    <name evidence="3" type="ORF">CIPAW_08G103900</name>
</gene>
<dbReference type="Proteomes" id="UP000811609">
    <property type="component" value="Chromosome 8"/>
</dbReference>
<evidence type="ECO:0000256" key="2">
    <source>
        <dbReference type="SAM" id="Phobius"/>
    </source>
</evidence>
<name>A0A8T1PQA4_CARIL</name>
<reference evidence="3" key="1">
    <citation type="submission" date="2020-12" db="EMBL/GenBank/DDBJ databases">
        <title>WGS assembly of Carya illinoinensis cv. Pawnee.</title>
        <authorList>
            <person name="Platts A."/>
            <person name="Shu S."/>
            <person name="Wright S."/>
            <person name="Barry K."/>
            <person name="Edger P."/>
            <person name="Pires J.C."/>
            <person name="Schmutz J."/>
        </authorList>
    </citation>
    <scope>NUCLEOTIDE SEQUENCE</scope>
    <source>
        <tissue evidence="3">Leaf</tissue>
    </source>
</reference>
<keyword evidence="4" id="KW-1185">Reference proteome</keyword>
<evidence type="ECO:0000313" key="3">
    <source>
        <dbReference type="EMBL" id="KAG6645175.1"/>
    </source>
</evidence>